<feature type="transmembrane region" description="Helical" evidence="2">
    <location>
        <begin position="89"/>
        <end position="115"/>
    </location>
</feature>
<gene>
    <name evidence="3" type="ORF">GQ55_3G468100</name>
</gene>
<organism evidence="3 4">
    <name type="scientific">Panicum hallii var. hallii</name>
    <dbReference type="NCBI Taxonomy" id="1504633"/>
    <lineage>
        <taxon>Eukaryota</taxon>
        <taxon>Viridiplantae</taxon>
        <taxon>Streptophyta</taxon>
        <taxon>Embryophyta</taxon>
        <taxon>Tracheophyta</taxon>
        <taxon>Spermatophyta</taxon>
        <taxon>Magnoliopsida</taxon>
        <taxon>Liliopsida</taxon>
        <taxon>Poales</taxon>
        <taxon>Poaceae</taxon>
        <taxon>PACMAD clade</taxon>
        <taxon>Panicoideae</taxon>
        <taxon>Panicodae</taxon>
        <taxon>Paniceae</taxon>
        <taxon>Panicinae</taxon>
        <taxon>Panicum</taxon>
        <taxon>Panicum sect. Panicum</taxon>
    </lineage>
</organism>
<dbReference type="Gramene" id="PUZ67861">
    <property type="protein sequence ID" value="PUZ67861"/>
    <property type="gene ID" value="GQ55_3G468100"/>
</dbReference>
<reference evidence="3 4" key="1">
    <citation type="submission" date="2018-04" db="EMBL/GenBank/DDBJ databases">
        <title>WGS assembly of Panicum hallii var. hallii HAL2.</title>
        <authorList>
            <person name="Lovell J."/>
            <person name="Jenkins J."/>
            <person name="Lowry D."/>
            <person name="Mamidi S."/>
            <person name="Sreedasyam A."/>
            <person name="Weng X."/>
            <person name="Barry K."/>
            <person name="Bonette J."/>
            <person name="Campitelli B."/>
            <person name="Daum C."/>
            <person name="Gordon S."/>
            <person name="Gould B."/>
            <person name="Lipzen A."/>
            <person name="MacQueen A."/>
            <person name="Palacio-Mejia J."/>
            <person name="Plott C."/>
            <person name="Shakirov E."/>
            <person name="Shu S."/>
            <person name="Yoshinaga Y."/>
            <person name="Zane M."/>
            <person name="Rokhsar D."/>
            <person name="Grimwood J."/>
            <person name="Schmutz J."/>
            <person name="Juenger T."/>
        </authorList>
    </citation>
    <scope>NUCLEOTIDE SEQUENCE [LARGE SCALE GENOMIC DNA]</scope>
    <source>
        <strain evidence="4">cv. HAL2</strain>
    </source>
</reference>
<feature type="region of interest" description="Disordered" evidence="1">
    <location>
        <begin position="1"/>
        <end position="29"/>
    </location>
</feature>
<accession>A0A2T7EJ66</accession>
<keyword evidence="2" id="KW-0812">Transmembrane</keyword>
<keyword evidence="4" id="KW-1185">Reference proteome</keyword>
<keyword evidence="2" id="KW-1133">Transmembrane helix</keyword>
<dbReference type="EMBL" id="CM009751">
    <property type="protein sequence ID" value="PUZ67861.1"/>
    <property type="molecule type" value="Genomic_DNA"/>
</dbReference>
<keyword evidence="2" id="KW-0472">Membrane</keyword>
<name>A0A2T7EJ66_9POAL</name>
<feature type="transmembrane region" description="Helical" evidence="2">
    <location>
        <begin position="135"/>
        <end position="162"/>
    </location>
</feature>
<proteinExistence type="predicted"/>
<evidence type="ECO:0000313" key="3">
    <source>
        <dbReference type="EMBL" id="PUZ67861.1"/>
    </source>
</evidence>
<dbReference type="Proteomes" id="UP000244336">
    <property type="component" value="Chromosome 3"/>
</dbReference>
<evidence type="ECO:0000256" key="2">
    <source>
        <dbReference type="SAM" id="Phobius"/>
    </source>
</evidence>
<dbReference type="AlphaFoldDB" id="A0A2T7EJ66"/>
<evidence type="ECO:0000313" key="4">
    <source>
        <dbReference type="Proteomes" id="UP000244336"/>
    </source>
</evidence>
<sequence>MRPRGGRILSDLRNRDAQQPPNPSSLLPPLTLPPHLLLPPIISSHKHHREGKRREREEGEGGSADLFQSAAKFSSEAGRTNSQVLVSSVLSLSISSSPFLFFSLVFLVSCTSFYLHESKRICYSIRTGELSPPLVHTFLLLLMASPCSSVSSMLIISCCLALQIQSELQRSSRACCVFRGMLAAAAI</sequence>
<protein>
    <submittedName>
        <fullName evidence="3">Uncharacterized protein</fullName>
    </submittedName>
</protein>
<evidence type="ECO:0000256" key="1">
    <source>
        <dbReference type="SAM" id="MobiDB-lite"/>
    </source>
</evidence>
<feature type="region of interest" description="Disordered" evidence="1">
    <location>
        <begin position="43"/>
        <end position="63"/>
    </location>
</feature>